<dbReference type="KEGG" id="ela:UCREL1_10958"/>
<feature type="compositionally biased region" description="Basic and acidic residues" evidence="1">
    <location>
        <begin position="118"/>
        <end position="133"/>
    </location>
</feature>
<dbReference type="OMA" id="ETHERHK"/>
<organism evidence="2 3">
    <name type="scientific">Eutypa lata (strain UCR-EL1)</name>
    <name type="common">Grapevine dieback disease fungus</name>
    <name type="synonym">Eutypa armeniacae</name>
    <dbReference type="NCBI Taxonomy" id="1287681"/>
    <lineage>
        <taxon>Eukaryota</taxon>
        <taxon>Fungi</taxon>
        <taxon>Dikarya</taxon>
        <taxon>Ascomycota</taxon>
        <taxon>Pezizomycotina</taxon>
        <taxon>Sordariomycetes</taxon>
        <taxon>Xylariomycetidae</taxon>
        <taxon>Xylariales</taxon>
        <taxon>Diatrypaceae</taxon>
        <taxon>Eutypa</taxon>
    </lineage>
</organism>
<name>M7SD66_EUTLA</name>
<reference evidence="3" key="1">
    <citation type="journal article" date="2013" name="Genome Announc.">
        <title>Draft genome sequence of the grapevine dieback fungus Eutypa lata UCR-EL1.</title>
        <authorList>
            <person name="Blanco-Ulate B."/>
            <person name="Rolshausen P.E."/>
            <person name="Cantu D."/>
        </authorList>
    </citation>
    <scope>NUCLEOTIDE SEQUENCE [LARGE SCALE GENOMIC DNA]</scope>
    <source>
        <strain evidence="3">UCR-EL1</strain>
    </source>
</reference>
<dbReference type="eggNOG" id="ENOG502SEH2">
    <property type="taxonomic scope" value="Eukaryota"/>
</dbReference>
<keyword evidence="3" id="KW-1185">Reference proteome</keyword>
<sequence length="133" mass="14569">MASRVLFKAMRPATSFVASRQFAPAQRAFTSSPASLSYKESSNADDSRDPEKHKQDLLSKQKQGKGHWKPELASDSEEAVKADRAHSEGAKEDVAKMQERTKSHAEDTAKSGTSMRDGLIDLMDKDGADSGKR</sequence>
<dbReference type="HOGENOM" id="CLU_121514_2_0_1"/>
<dbReference type="OrthoDB" id="529205at2759"/>
<dbReference type="Proteomes" id="UP000012174">
    <property type="component" value="Unassembled WGS sequence"/>
</dbReference>
<accession>M7SD66</accession>
<dbReference type="EMBL" id="KB707495">
    <property type="protein sequence ID" value="EMR62108.1"/>
    <property type="molecule type" value="Genomic_DNA"/>
</dbReference>
<evidence type="ECO:0000256" key="1">
    <source>
        <dbReference type="SAM" id="MobiDB-lite"/>
    </source>
</evidence>
<gene>
    <name evidence="2" type="ORF">UCREL1_10958</name>
</gene>
<feature type="region of interest" description="Disordered" evidence="1">
    <location>
        <begin position="25"/>
        <end position="133"/>
    </location>
</feature>
<proteinExistence type="predicted"/>
<evidence type="ECO:0000313" key="2">
    <source>
        <dbReference type="EMBL" id="EMR62108.1"/>
    </source>
</evidence>
<dbReference type="AlphaFoldDB" id="M7SD66"/>
<feature type="compositionally biased region" description="Basic and acidic residues" evidence="1">
    <location>
        <begin position="45"/>
        <end position="59"/>
    </location>
</feature>
<evidence type="ECO:0000313" key="3">
    <source>
        <dbReference type="Proteomes" id="UP000012174"/>
    </source>
</evidence>
<protein>
    <submittedName>
        <fullName evidence="2">Putative mitochondrial carrier protein pet8 protein</fullName>
    </submittedName>
</protein>
<feature type="compositionally biased region" description="Polar residues" evidence="1">
    <location>
        <begin position="28"/>
        <end position="41"/>
    </location>
</feature>
<feature type="compositionally biased region" description="Basic and acidic residues" evidence="1">
    <location>
        <begin position="68"/>
        <end position="109"/>
    </location>
</feature>